<dbReference type="Proteomes" id="UP000187203">
    <property type="component" value="Unassembled WGS sequence"/>
</dbReference>
<keyword evidence="2" id="KW-1185">Reference proteome</keyword>
<comment type="caution">
    <text evidence="1">The sequence shown here is derived from an EMBL/GenBank/DDBJ whole genome shotgun (WGS) entry which is preliminary data.</text>
</comment>
<sequence>MESPSTIPGITALPPLPLSFAQATTFPMMRVE</sequence>
<organism evidence="1 2">
    <name type="scientific">Corchorus olitorius</name>
    <dbReference type="NCBI Taxonomy" id="93759"/>
    <lineage>
        <taxon>Eukaryota</taxon>
        <taxon>Viridiplantae</taxon>
        <taxon>Streptophyta</taxon>
        <taxon>Embryophyta</taxon>
        <taxon>Tracheophyta</taxon>
        <taxon>Spermatophyta</taxon>
        <taxon>Magnoliopsida</taxon>
        <taxon>eudicotyledons</taxon>
        <taxon>Gunneridae</taxon>
        <taxon>Pentapetalae</taxon>
        <taxon>rosids</taxon>
        <taxon>malvids</taxon>
        <taxon>Malvales</taxon>
        <taxon>Malvaceae</taxon>
        <taxon>Grewioideae</taxon>
        <taxon>Apeibeae</taxon>
        <taxon>Corchorus</taxon>
    </lineage>
</organism>
<name>A0A1R3L2Q6_9ROSI</name>
<evidence type="ECO:0000313" key="1">
    <source>
        <dbReference type="EMBL" id="OMP13625.1"/>
    </source>
</evidence>
<protein>
    <submittedName>
        <fullName evidence="1">Uncharacterized protein</fullName>
    </submittedName>
</protein>
<accession>A0A1R3L2Q6</accession>
<evidence type="ECO:0000313" key="2">
    <source>
        <dbReference type="Proteomes" id="UP000187203"/>
    </source>
</evidence>
<gene>
    <name evidence="1" type="ORF">COLO4_01276</name>
</gene>
<proteinExistence type="predicted"/>
<reference evidence="2" key="1">
    <citation type="submission" date="2013-09" db="EMBL/GenBank/DDBJ databases">
        <title>Corchorus olitorius genome sequencing.</title>
        <authorList>
            <person name="Alam M."/>
            <person name="Haque M.S."/>
            <person name="Islam M.S."/>
            <person name="Emdad E.M."/>
            <person name="Islam M.M."/>
            <person name="Ahmed B."/>
            <person name="Halim A."/>
            <person name="Hossen Q.M.M."/>
            <person name="Hossain M.Z."/>
            <person name="Ahmed R."/>
            <person name="Khan M.M."/>
            <person name="Islam R."/>
            <person name="Rashid M.M."/>
            <person name="Khan S.A."/>
            <person name="Rahman M.S."/>
            <person name="Alam M."/>
            <person name="Yahiya A.S."/>
            <person name="Khan M.S."/>
            <person name="Azam M.S."/>
            <person name="Haque T."/>
            <person name="Lashkar M.Z.H."/>
            <person name="Akhand A.I."/>
            <person name="Morshed G."/>
            <person name="Roy S."/>
            <person name="Uddin K.S."/>
            <person name="Rabeya T."/>
            <person name="Hossain A.S."/>
            <person name="Chowdhury A."/>
            <person name="Snigdha A.R."/>
            <person name="Mortoza M.S."/>
            <person name="Matin S.A."/>
            <person name="Hoque S.M.E."/>
            <person name="Islam M.K."/>
            <person name="Roy D.K."/>
            <person name="Haider R."/>
            <person name="Moosa M.M."/>
            <person name="Elias S.M."/>
            <person name="Hasan A.M."/>
            <person name="Jahan S."/>
            <person name="Shafiuddin M."/>
            <person name="Mahmood N."/>
            <person name="Shommy N.S."/>
        </authorList>
    </citation>
    <scope>NUCLEOTIDE SEQUENCE [LARGE SCALE GENOMIC DNA]</scope>
    <source>
        <strain evidence="2">cv. O-4</strain>
    </source>
</reference>
<dbReference type="AlphaFoldDB" id="A0A1R3L2Q6"/>
<dbReference type="EMBL" id="AWUE01003715">
    <property type="protein sequence ID" value="OMP13625.1"/>
    <property type="molecule type" value="Genomic_DNA"/>
</dbReference>